<reference evidence="2 3" key="1">
    <citation type="submission" date="2017-06" db="EMBL/GenBank/DDBJ databases">
        <title>the draft geome sequence of Illustriluteabacillus marina B3227.</title>
        <authorList>
            <person name="He R.-H."/>
            <person name="Du Z.-J."/>
        </authorList>
    </citation>
    <scope>NUCLEOTIDE SEQUENCE [LARGE SCALE GENOMIC DNA]</scope>
    <source>
        <strain evidence="2 3">B3227</strain>
    </source>
</reference>
<evidence type="ECO:0000313" key="3">
    <source>
        <dbReference type="Proteomes" id="UP000243524"/>
    </source>
</evidence>
<sequence>MVKKDRTERTDKDSRKTHDLDVDRMVSEGLAGGYVGSDIKRRQIEETHEIKGNNEPFSTVEDQEEK</sequence>
<feature type="region of interest" description="Disordered" evidence="1">
    <location>
        <begin position="1"/>
        <end position="24"/>
    </location>
</feature>
<organism evidence="2 3">
    <name type="scientific">Halalkalibacillus sediminis</name>
    <dbReference type="NCBI Taxonomy" id="2018042"/>
    <lineage>
        <taxon>Bacteria</taxon>
        <taxon>Bacillati</taxon>
        <taxon>Bacillota</taxon>
        <taxon>Bacilli</taxon>
        <taxon>Bacillales</taxon>
        <taxon>Bacillaceae</taxon>
        <taxon>Halalkalibacillus</taxon>
    </lineage>
</organism>
<gene>
    <name evidence="2" type="ORF">CEY16_00435</name>
</gene>
<keyword evidence="3" id="KW-1185">Reference proteome</keyword>
<dbReference type="OrthoDB" id="2454402at2"/>
<dbReference type="Proteomes" id="UP000243524">
    <property type="component" value="Unassembled WGS sequence"/>
</dbReference>
<evidence type="ECO:0000313" key="2">
    <source>
        <dbReference type="EMBL" id="PKR78260.1"/>
    </source>
</evidence>
<proteinExistence type="predicted"/>
<dbReference type="AlphaFoldDB" id="A0A2I0QVW9"/>
<accession>A0A2I0QVW9</accession>
<evidence type="ECO:0008006" key="4">
    <source>
        <dbReference type="Google" id="ProtNLM"/>
    </source>
</evidence>
<comment type="caution">
    <text evidence="2">The sequence shown here is derived from an EMBL/GenBank/DDBJ whole genome shotgun (WGS) entry which is preliminary data.</text>
</comment>
<feature type="region of interest" description="Disordered" evidence="1">
    <location>
        <begin position="45"/>
        <end position="66"/>
    </location>
</feature>
<protein>
    <recommendedName>
        <fullName evidence="4">DUF4025 domain-containing protein</fullName>
    </recommendedName>
</protein>
<dbReference type="RefSeq" id="WP_101329933.1">
    <property type="nucleotide sequence ID" value="NZ_PJNH01000001.1"/>
</dbReference>
<evidence type="ECO:0000256" key="1">
    <source>
        <dbReference type="SAM" id="MobiDB-lite"/>
    </source>
</evidence>
<name>A0A2I0QVW9_9BACI</name>
<dbReference type="EMBL" id="PJNH01000001">
    <property type="protein sequence ID" value="PKR78260.1"/>
    <property type="molecule type" value="Genomic_DNA"/>
</dbReference>